<evidence type="ECO:0000256" key="1">
    <source>
        <dbReference type="SAM" id="Coils"/>
    </source>
</evidence>
<sequence>MCQCSKAKGDYRIEGELGATVICPDCHLEESTFPEPDNAEQPGLISEKGFYVAFTGSPSLLKIAGKRPNDQSIRKAVGKREKGHQGVKDLIRNYGITSVVAAIRVLLDDNVFTCTESASRRFPNLFPKEQILNCEEGQETAAGDSSTKEIERVDGECNQPNETADGFGGKRAYPNMQLLLEHACFEFGQREMQQELDKWDCSCAEAVSLPTWIEFFTKNKTLETEDNAGSLPNLLSSVGRIHNVVIHRLNLNFLEVNQFLKNTEEFIRLLDTPLYLDAVKPLRERIEEVLLMANRDAASIHNEADGKVAEIEAQRERLNREEEGVKRHRDESLDNIRNSIERDMFAAMGQAKDALPDIGLAENR</sequence>
<keyword evidence="1" id="KW-0175">Coiled coil</keyword>
<comment type="caution">
    <text evidence="2">The sequence shown here is derived from an EMBL/GenBank/DDBJ whole genome shotgun (WGS) entry which is preliminary data.</text>
</comment>
<dbReference type="Proteomes" id="UP000236664">
    <property type="component" value="Unassembled WGS sequence"/>
</dbReference>
<proteinExistence type="predicted"/>
<accession>A0A2K0UM05</accession>
<evidence type="ECO:0000313" key="3">
    <source>
        <dbReference type="Proteomes" id="UP000236664"/>
    </source>
</evidence>
<gene>
    <name evidence="2" type="ORF">FNYG_15013</name>
</gene>
<evidence type="ECO:0000313" key="2">
    <source>
        <dbReference type="EMBL" id="PNP58792.1"/>
    </source>
</evidence>
<organism evidence="2 3">
    <name type="scientific">Gibberella nygamai</name>
    <name type="common">Bean root rot disease fungus</name>
    <name type="synonym">Fusarium nygamai</name>
    <dbReference type="NCBI Taxonomy" id="42673"/>
    <lineage>
        <taxon>Eukaryota</taxon>
        <taxon>Fungi</taxon>
        <taxon>Dikarya</taxon>
        <taxon>Ascomycota</taxon>
        <taxon>Pezizomycotina</taxon>
        <taxon>Sordariomycetes</taxon>
        <taxon>Hypocreomycetidae</taxon>
        <taxon>Hypocreales</taxon>
        <taxon>Nectriaceae</taxon>
        <taxon>Fusarium</taxon>
        <taxon>Fusarium fujikuroi species complex</taxon>
    </lineage>
</organism>
<dbReference type="EMBL" id="MTQA01000455">
    <property type="protein sequence ID" value="PNP58792.1"/>
    <property type="molecule type" value="Genomic_DNA"/>
</dbReference>
<dbReference type="OrthoDB" id="5324651at2759"/>
<reference evidence="2 3" key="1">
    <citation type="submission" date="2017-06" db="EMBL/GenBank/DDBJ databases">
        <title>Genome of Fusarium nygamai isolate CS10214.</title>
        <authorList>
            <person name="Gardiner D.M."/>
            <person name="Obanor F."/>
            <person name="Kazan K."/>
        </authorList>
    </citation>
    <scope>NUCLEOTIDE SEQUENCE [LARGE SCALE GENOMIC DNA]</scope>
    <source>
        <strain evidence="2 3">CS10214</strain>
    </source>
</reference>
<name>A0A2K0UM05_GIBNY</name>
<keyword evidence="3" id="KW-1185">Reference proteome</keyword>
<protein>
    <submittedName>
        <fullName evidence="2">Uncharacterized protein</fullName>
    </submittedName>
</protein>
<dbReference type="AlphaFoldDB" id="A0A2K0UM05"/>
<feature type="coiled-coil region" evidence="1">
    <location>
        <begin position="301"/>
        <end position="331"/>
    </location>
</feature>
<dbReference type="STRING" id="42673.A0A2K0UM05"/>